<keyword evidence="5 7" id="KW-0472">Membrane</keyword>
<dbReference type="OrthoDB" id="9762833at2"/>
<keyword evidence="2 6" id="KW-0813">Transport</keyword>
<reference evidence="9 10" key="1">
    <citation type="submission" date="2018-03" db="EMBL/GenBank/DDBJ databases">
        <title>Genomic Encyclopedia of Archaeal and Bacterial Type Strains, Phase II (KMG-II): from individual species to whole genera.</title>
        <authorList>
            <person name="Goeker M."/>
        </authorList>
    </citation>
    <scope>NUCLEOTIDE SEQUENCE [LARGE SCALE GENOMIC DNA]</scope>
    <source>
        <strain evidence="9 10">DSM 27267</strain>
    </source>
</reference>
<dbReference type="InterPro" id="IPR047218">
    <property type="entry name" value="YocR/YhdH-like"/>
</dbReference>
<feature type="transmembrane region" description="Helical" evidence="7">
    <location>
        <begin position="86"/>
        <end position="107"/>
    </location>
</feature>
<sequence length="449" mass="48566">MQGNRDSFSSRFGVIAAAAGSAIGLGNIWRFPYVLGENGGGAFFLMYLFFIVLIGIPLMLTEMTLGRSAQRNAYGTFKFLAPKTGWPAVGIMGVAAAFLILSFYSAVAGWTLEYTLQAVKNGFTGKTPVELNAMYNDFVSGSVWPVVWMLIFLFLTAAIVVAGVQKGIEKYTKILMPVLLVIIIILDIRAITLPGAGEGLDFLFKPDFSKLSANTVLEALGQAFFSLSLGMGTIITYGSYINRKERLMSTAASVSLADTLIAVLAGVAIFPAVFAFNIEPDAGPKLVFITLPNIFQQMPGGYFFALLFFVLLVIAALTSSISLLEVIVAYFTEELKISRKKATWLSGATVGVLGVLSALSYGPLKDNTLFDKTAFDLFDYVSSNILLPFGGLLITIFAGYILKKAAVKDGVEGESGHEKLFKVYYFIIKFLAPVAIAFVFLNSLGILKF</sequence>
<protein>
    <recommendedName>
        <fullName evidence="6">Transporter</fullName>
    </recommendedName>
</protein>
<evidence type="ECO:0000256" key="7">
    <source>
        <dbReference type="SAM" id="Phobius"/>
    </source>
</evidence>
<evidence type="ECO:0000313" key="9">
    <source>
        <dbReference type="EMBL" id="PSK85090.1"/>
    </source>
</evidence>
<keyword evidence="4 7" id="KW-1133">Transmembrane helix</keyword>
<comment type="subcellular location">
    <subcellularLocation>
        <location evidence="1">Membrane</location>
        <topology evidence="1">Multi-pass membrane protein</topology>
    </subcellularLocation>
</comment>
<evidence type="ECO:0000256" key="1">
    <source>
        <dbReference type="ARBA" id="ARBA00004141"/>
    </source>
</evidence>
<dbReference type="EMBL" id="BLAU01000001">
    <property type="protein sequence ID" value="GET23632.1"/>
    <property type="molecule type" value="Genomic_DNA"/>
</dbReference>
<dbReference type="PROSITE" id="PS50267">
    <property type="entry name" value="NA_NEUROTRAN_SYMP_3"/>
    <property type="match status" value="1"/>
</dbReference>
<evidence type="ECO:0000313" key="10">
    <source>
        <dbReference type="Proteomes" id="UP000240621"/>
    </source>
</evidence>
<evidence type="ECO:0000256" key="6">
    <source>
        <dbReference type="RuleBase" id="RU003732"/>
    </source>
</evidence>
<feature type="transmembrane region" description="Helical" evidence="7">
    <location>
        <begin position="12"/>
        <end position="31"/>
    </location>
</feature>
<proteinExistence type="inferred from homology"/>
<dbReference type="Pfam" id="PF00209">
    <property type="entry name" value="SNF"/>
    <property type="match status" value="2"/>
</dbReference>
<dbReference type="Proteomes" id="UP000240621">
    <property type="component" value="Unassembled WGS sequence"/>
</dbReference>
<comment type="caution">
    <text evidence="9">The sequence shown here is derived from an EMBL/GenBank/DDBJ whole genome shotgun (WGS) entry which is preliminary data.</text>
</comment>
<keyword evidence="6" id="KW-0769">Symport</keyword>
<dbReference type="PROSITE" id="PS00610">
    <property type="entry name" value="NA_NEUROTRAN_SYMP_1"/>
    <property type="match status" value="1"/>
</dbReference>
<reference evidence="8 11" key="2">
    <citation type="submission" date="2019-10" db="EMBL/GenBank/DDBJ databases">
        <title>Prolixibacter strains distinguished by the presence of nitrate reductase genes were adept at nitrate-dependent anaerobic corrosion of metallic iron and carbon steel.</title>
        <authorList>
            <person name="Iino T."/>
            <person name="Shono N."/>
            <person name="Ito K."/>
            <person name="Nakamura R."/>
            <person name="Sueoka K."/>
            <person name="Harayama S."/>
            <person name="Ohkuma M."/>
        </authorList>
    </citation>
    <scope>NUCLEOTIDE SEQUENCE [LARGE SCALE GENOMIC DNA]</scope>
    <source>
        <strain evidence="8 11">MIC1-1</strain>
    </source>
</reference>
<keyword evidence="11" id="KW-1185">Reference proteome</keyword>
<dbReference type="SUPFAM" id="SSF161070">
    <property type="entry name" value="SNF-like"/>
    <property type="match status" value="1"/>
</dbReference>
<dbReference type="NCBIfam" id="NF037979">
    <property type="entry name" value="Na_transp"/>
    <property type="match status" value="1"/>
</dbReference>
<feature type="transmembrane region" description="Helical" evidence="7">
    <location>
        <begin position="381"/>
        <end position="402"/>
    </location>
</feature>
<dbReference type="EMBL" id="PYGC01000001">
    <property type="protein sequence ID" value="PSK85090.1"/>
    <property type="molecule type" value="Genomic_DNA"/>
</dbReference>
<evidence type="ECO:0000256" key="3">
    <source>
        <dbReference type="ARBA" id="ARBA00022692"/>
    </source>
</evidence>
<evidence type="ECO:0000256" key="4">
    <source>
        <dbReference type="ARBA" id="ARBA00022989"/>
    </source>
</evidence>
<dbReference type="PANTHER" id="PTHR42948">
    <property type="entry name" value="TRANSPORTER"/>
    <property type="match status" value="1"/>
</dbReference>
<dbReference type="InterPro" id="IPR037272">
    <property type="entry name" value="SNS_sf"/>
</dbReference>
<gene>
    <name evidence="9" type="ORF">CLV93_10142</name>
    <name evidence="8" type="ORF">JCM18694_38780</name>
</gene>
<comment type="similarity">
    <text evidence="6">Belongs to the sodium:neurotransmitter symporter (SNF) (TC 2.A.22) family.</text>
</comment>
<feature type="transmembrane region" description="Helical" evidence="7">
    <location>
        <begin position="216"/>
        <end position="240"/>
    </location>
</feature>
<organism evidence="9 10">
    <name type="scientific">Prolixibacter denitrificans</name>
    <dbReference type="NCBI Taxonomy" id="1541063"/>
    <lineage>
        <taxon>Bacteria</taxon>
        <taxon>Pseudomonadati</taxon>
        <taxon>Bacteroidota</taxon>
        <taxon>Bacteroidia</taxon>
        <taxon>Marinilabiliales</taxon>
        <taxon>Prolixibacteraceae</taxon>
        <taxon>Prolixibacter</taxon>
    </lineage>
</organism>
<evidence type="ECO:0000313" key="8">
    <source>
        <dbReference type="EMBL" id="GET23632.1"/>
    </source>
</evidence>
<dbReference type="GO" id="GO:0016020">
    <property type="term" value="C:membrane"/>
    <property type="evidence" value="ECO:0007669"/>
    <property type="project" value="UniProtKB-SubCell"/>
</dbReference>
<feature type="transmembrane region" description="Helical" evidence="7">
    <location>
        <begin position="342"/>
        <end position="361"/>
    </location>
</feature>
<feature type="transmembrane region" description="Helical" evidence="7">
    <location>
        <begin position="43"/>
        <end position="65"/>
    </location>
</feature>
<dbReference type="AlphaFoldDB" id="A0A2P8CJE7"/>
<evidence type="ECO:0000313" key="11">
    <source>
        <dbReference type="Proteomes" id="UP000396862"/>
    </source>
</evidence>
<dbReference type="PRINTS" id="PR00176">
    <property type="entry name" value="NANEUSMPORT"/>
</dbReference>
<evidence type="ECO:0000256" key="2">
    <source>
        <dbReference type="ARBA" id="ARBA00022448"/>
    </source>
</evidence>
<feature type="transmembrane region" description="Helical" evidence="7">
    <location>
        <begin position="174"/>
        <end position="196"/>
    </location>
</feature>
<feature type="transmembrane region" description="Helical" evidence="7">
    <location>
        <begin position="252"/>
        <end position="276"/>
    </location>
</feature>
<name>A0A2P8CJE7_9BACT</name>
<feature type="transmembrane region" description="Helical" evidence="7">
    <location>
        <begin position="302"/>
        <end position="330"/>
    </location>
</feature>
<dbReference type="PANTHER" id="PTHR42948:SF1">
    <property type="entry name" value="TRANSPORTER"/>
    <property type="match status" value="1"/>
</dbReference>
<dbReference type="CDD" id="cd10336">
    <property type="entry name" value="SLC6sbd_Tyt1-Like"/>
    <property type="match status" value="1"/>
</dbReference>
<dbReference type="Proteomes" id="UP000396862">
    <property type="component" value="Unassembled WGS sequence"/>
</dbReference>
<accession>A0A2P8CJE7</accession>
<feature type="transmembrane region" description="Helical" evidence="7">
    <location>
        <begin position="143"/>
        <end position="162"/>
    </location>
</feature>
<evidence type="ECO:0000256" key="5">
    <source>
        <dbReference type="ARBA" id="ARBA00023136"/>
    </source>
</evidence>
<dbReference type="InterPro" id="IPR000175">
    <property type="entry name" value="Na/ntran_symport"/>
</dbReference>
<dbReference type="GO" id="GO:0015293">
    <property type="term" value="F:symporter activity"/>
    <property type="evidence" value="ECO:0007669"/>
    <property type="project" value="UniProtKB-KW"/>
</dbReference>
<keyword evidence="3 6" id="KW-0812">Transmembrane</keyword>
<dbReference type="RefSeq" id="WP_106540159.1">
    <property type="nucleotide sequence ID" value="NZ_BLAU01000001.1"/>
</dbReference>
<feature type="transmembrane region" description="Helical" evidence="7">
    <location>
        <begin position="423"/>
        <end position="447"/>
    </location>
</feature>